<proteinExistence type="predicted"/>
<feature type="compositionally biased region" description="Polar residues" evidence="1">
    <location>
        <begin position="188"/>
        <end position="206"/>
    </location>
</feature>
<evidence type="ECO:0000256" key="1">
    <source>
        <dbReference type="SAM" id="MobiDB-lite"/>
    </source>
</evidence>
<name>A0A9P4TRZ0_9PLEO</name>
<reference evidence="3" key="1">
    <citation type="journal article" date="2020" name="Stud. Mycol.">
        <title>101 Dothideomycetes genomes: A test case for predicting lifestyles and emergence of pathogens.</title>
        <authorList>
            <person name="Haridas S."/>
            <person name="Albert R."/>
            <person name="Binder M."/>
            <person name="Bloem J."/>
            <person name="LaButti K."/>
            <person name="Salamov A."/>
            <person name="Andreopoulos B."/>
            <person name="Baker S."/>
            <person name="Barry K."/>
            <person name="Bills G."/>
            <person name="Bluhm B."/>
            <person name="Cannon C."/>
            <person name="Castanera R."/>
            <person name="Culley D."/>
            <person name="Daum C."/>
            <person name="Ezra D."/>
            <person name="Gonzalez J."/>
            <person name="Henrissat B."/>
            <person name="Kuo A."/>
            <person name="Liang C."/>
            <person name="Lipzen A."/>
            <person name="Lutzoni F."/>
            <person name="Magnuson J."/>
            <person name="Mondo S."/>
            <person name="Nolan M."/>
            <person name="Ohm R."/>
            <person name="Pangilinan J."/>
            <person name="Park H.-J."/>
            <person name="Ramirez L."/>
            <person name="Alfaro M."/>
            <person name="Sun H."/>
            <person name="Tritt A."/>
            <person name="Yoshinaga Y."/>
            <person name="Zwiers L.-H."/>
            <person name="Turgeon B."/>
            <person name="Goodwin S."/>
            <person name="Spatafora J."/>
            <person name="Crous P."/>
            <person name="Grigoriev I."/>
        </authorList>
    </citation>
    <scope>NUCLEOTIDE SEQUENCE [LARGE SCALE GENOMIC DNA]</scope>
    <source>
        <strain evidence="3">CBS 304.66</strain>
    </source>
</reference>
<organism evidence="2 3">
    <name type="scientific">Lojkania enalia</name>
    <dbReference type="NCBI Taxonomy" id="147567"/>
    <lineage>
        <taxon>Eukaryota</taxon>
        <taxon>Fungi</taxon>
        <taxon>Dikarya</taxon>
        <taxon>Ascomycota</taxon>
        <taxon>Pezizomycotina</taxon>
        <taxon>Dothideomycetes</taxon>
        <taxon>Pleosporomycetidae</taxon>
        <taxon>Pleosporales</taxon>
        <taxon>Pleosporales incertae sedis</taxon>
        <taxon>Lojkania</taxon>
    </lineage>
</organism>
<keyword evidence="3" id="KW-1185">Reference proteome</keyword>
<dbReference type="Proteomes" id="UP000800093">
    <property type="component" value="Unassembled WGS sequence"/>
</dbReference>
<dbReference type="AlphaFoldDB" id="A0A9P4TRZ0"/>
<feature type="region of interest" description="Disordered" evidence="1">
    <location>
        <begin position="175"/>
        <end position="206"/>
    </location>
</feature>
<protein>
    <recommendedName>
        <fullName evidence="4">Myb-like domain-containing protein</fullName>
    </recommendedName>
</protein>
<evidence type="ECO:0000313" key="2">
    <source>
        <dbReference type="EMBL" id="KAF2270924.1"/>
    </source>
</evidence>
<comment type="caution">
    <text evidence="2">The sequence shown here is derived from an EMBL/GenBank/DDBJ whole genome shotgun (WGS) entry which is preliminary data.</text>
</comment>
<feature type="region of interest" description="Disordered" evidence="1">
    <location>
        <begin position="358"/>
        <end position="408"/>
    </location>
</feature>
<gene>
    <name evidence="2" type="ORF">CC78DRAFT_610973</name>
</gene>
<evidence type="ECO:0008006" key="4">
    <source>
        <dbReference type="Google" id="ProtNLM"/>
    </source>
</evidence>
<feature type="compositionally biased region" description="Polar residues" evidence="1">
    <location>
        <begin position="377"/>
        <end position="402"/>
    </location>
</feature>
<dbReference type="EMBL" id="ML986578">
    <property type="protein sequence ID" value="KAF2270924.1"/>
    <property type="molecule type" value="Genomic_DNA"/>
</dbReference>
<sequence>MTGVLQTQRGANNYPRPLFEMPGAAALFTHSLWSPTSTTNHQQADLISAQLIEYSSLASKQMQARAENFLQGQQWSFEQPMLQENGFDTHAQVHKASPVPPPAPDFHRAAPLPSVDDVDGPMEWPGKWQTDPLSVATQEQGPFQNGNPHFNSDMVSQAFVRNGGLEYASGPQWVPPDTTGLPHPPSLMSDQDTDLSSSPRTMWSETSKPDRLLTCNTAKAETSPSIAGVDAMASPYPRFPQSPSNDTSLAMYELDPELIQHGGGAGMNLHQSEFHVFESSVFPSAPTPSCGLQVMGFTGAMSSDMQSSPWMTPIPQYIRTSTYTGNPALLNTGVGSPSSLAMASFDLNERHVASYEYGQDDSLITNPDIGEDEAQRNSDSPARQMTGDNSTVQTSSTLPSTSRQRKFEDDILLEGKRAGLTYKEIRKKMKTKVAESTLRGRYRSLTKARRDRVRKPVWTDEDVRLLKEIVCSELDRIDSTGHYPPADSQTLTKVSWKKVAEFIAENGGSYHFGNSTCKKKWTEICVNC</sequence>
<accession>A0A9P4TRZ0</accession>
<evidence type="ECO:0000313" key="3">
    <source>
        <dbReference type="Proteomes" id="UP000800093"/>
    </source>
</evidence>
<dbReference type="OrthoDB" id="3439209at2759"/>